<name>W2R3S9_PHYN3</name>
<dbReference type="RefSeq" id="XP_008893943.1">
    <property type="nucleotide sequence ID" value="XM_008895695.1"/>
</dbReference>
<reference evidence="2 3" key="2">
    <citation type="submission" date="2013-11" db="EMBL/GenBank/DDBJ databases">
        <title>The Genome Sequence of Phytophthora parasitica INRA-310.</title>
        <authorList>
            <consortium name="The Broad Institute Genomics Platform"/>
            <person name="Russ C."/>
            <person name="Tyler B."/>
            <person name="Panabieres F."/>
            <person name="Shan W."/>
            <person name="Tripathy S."/>
            <person name="Grunwald N."/>
            <person name="Machado M."/>
            <person name="Johnson C.S."/>
            <person name="Arredondo F."/>
            <person name="Hong C."/>
            <person name="Coffey M."/>
            <person name="Young S.K."/>
            <person name="Zeng Q."/>
            <person name="Gargeya S."/>
            <person name="Fitzgerald M."/>
            <person name="Abouelleil A."/>
            <person name="Alvarado L."/>
            <person name="Chapman S.B."/>
            <person name="Gainer-Dewar J."/>
            <person name="Goldberg J."/>
            <person name="Griggs A."/>
            <person name="Gujja S."/>
            <person name="Hansen M."/>
            <person name="Howarth C."/>
            <person name="Imamovic A."/>
            <person name="Ireland A."/>
            <person name="Larimer J."/>
            <person name="McCowan C."/>
            <person name="Murphy C."/>
            <person name="Pearson M."/>
            <person name="Poon T.W."/>
            <person name="Priest M."/>
            <person name="Roberts A."/>
            <person name="Saif S."/>
            <person name="Shea T."/>
            <person name="Sykes S."/>
            <person name="Wortman J."/>
            <person name="Nusbaum C."/>
            <person name="Birren B."/>
        </authorList>
    </citation>
    <scope>NUCLEOTIDE SEQUENCE [LARGE SCALE GENOMIC DNA]</scope>
    <source>
        <strain evidence="2 3">INRA-310</strain>
    </source>
</reference>
<dbReference type="Proteomes" id="UP000018817">
    <property type="component" value="Unassembled WGS sequence"/>
</dbReference>
<evidence type="ECO:0000256" key="1">
    <source>
        <dbReference type="SAM" id="Phobius"/>
    </source>
</evidence>
<accession>W2R3S9</accession>
<organism evidence="2 3">
    <name type="scientific">Phytophthora nicotianae (strain INRA-310)</name>
    <name type="common">Phytophthora parasitica</name>
    <dbReference type="NCBI Taxonomy" id="761204"/>
    <lineage>
        <taxon>Eukaryota</taxon>
        <taxon>Sar</taxon>
        <taxon>Stramenopiles</taxon>
        <taxon>Oomycota</taxon>
        <taxon>Peronosporomycetes</taxon>
        <taxon>Peronosporales</taxon>
        <taxon>Peronosporaceae</taxon>
        <taxon>Phytophthora</taxon>
    </lineage>
</organism>
<dbReference type="STRING" id="761204.W2R3S9"/>
<dbReference type="OrthoDB" id="119470at2759"/>
<evidence type="ECO:0000313" key="2">
    <source>
        <dbReference type="EMBL" id="ETN19906.1"/>
    </source>
</evidence>
<dbReference type="GeneID" id="20173231"/>
<feature type="transmembrane region" description="Helical" evidence="1">
    <location>
        <begin position="181"/>
        <end position="202"/>
    </location>
</feature>
<evidence type="ECO:0000313" key="3">
    <source>
        <dbReference type="Proteomes" id="UP000018817"/>
    </source>
</evidence>
<protein>
    <submittedName>
        <fullName evidence="2">Uncharacterized protein</fullName>
    </submittedName>
</protein>
<keyword evidence="1" id="KW-1133">Transmembrane helix</keyword>
<keyword evidence="1" id="KW-0812">Transmembrane</keyword>
<proteinExistence type="predicted"/>
<sequence>MLHFFQQLKRQEQDTWCKYDVRPGVVTVTIMAETFALDEATALSLLEGCDMAEDVDVIPSNMVESPLTPQRVSKRNSWRLQRRDELFMLRKAEKHLSAELQQLKHSMRKTTRLVGAKTQLDSLLNGISDRVLTWEEICGRQAARRKKSEEENKRLKDDMTQKVWQAKMLLKGFKRRLRNEVRYFCFFIFFLSLILFFCQIIGSSIELCRRYGVDARGVTMPTDNEAVFHDLLQGMDEMYAGVDAFFEKIGMYDMTCPGRKNTTPNSRAEGKFVEFSDCYAVPFGLQDTDSAIWSCLGREDPQSPKPAFVQHFDSCDNILKQSMCSAFTAGSVHVRVIMRNVGRKYVEQDRSVFIFKRLIEPVADIPISFQETTRLVVQHGIPSDLGPTTMILSHRQSTASHDAYAVGVRRVPRSFIEVGVAAWESSITRFNHFVEDTLIHESR</sequence>
<keyword evidence="1" id="KW-0472">Membrane</keyword>
<reference evidence="3" key="1">
    <citation type="submission" date="2011-12" db="EMBL/GenBank/DDBJ databases">
        <authorList>
            <consortium name="The Broad Institute Genome Sequencing Platform"/>
            <person name="Russ C."/>
            <person name="Tyler B."/>
            <person name="Panabieres F."/>
            <person name="Shan W."/>
            <person name="Tripathy S."/>
            <person name="Grunwald N."/>
            <person name="Machado M."/>
            <person name="Young S.K."/>
            <person name="Zeng Q."/>
            <person name="Gargeya S."/>
            <person name="Fitzgerald M."/>
            <person name="Haas B."/>
            <person name="Abouelleil A."/>
            <person name="Alvarado L."/>
            <person name="Arachchi H.M."/>
            <person name="Berlin A."/>
            <person name="Chapman S.B."/>
            <person name="Gearin G."/>
            <person name="Goldberg J."/>
            <person name="Griggs A."/>
            <person name="Gujja S."/>
            <person name="Hansen M."/>
            <person name="Heiman D."/>
            <person name="Howarth C."/>
            <person name="Larimer J."/>
            <person name="Lui A."/>
            <person name="MacDonald P.J.P."/>
            <person name="McCowen C."/>
            <person name="Montmayeur A."/>
            <person name="Murphy C."/>
            <person name="Neiman D."/>
            <person name="Pearson M."/>
            <person name="Priest M."/>
            <person name="Roberts A."/>
            <person name="Saif S."/>
            <person name="Shea T."/>
            <person name="Sisk P."/>
            <person name="Stolte C."/>
            <person name="Sykes S."/>
            <person name="Wortman J."/>
            <person name="Nusbaum C."/>
            <person name="Birren B."/>
        </authorList>
    </citation>
    <scope>NUCLEOTIDE SEQUENCE [LARGE SCALE GENOMIC DNA]</scope>
    <source>
        <strain evidence="3">INRA-310</strain>
    </source>
</reference>
<gene>
    <name evidence="2" type="ORF">PPTG_03031</name>
</gene>
<dbReference type="EMBL" id="KI669564">
    <property type="protein sequence ID" value="ETN19906.1"/>
    <property type="molecule type" value="Genomic_DNA"/>
</dbReference>
<dbReference type="VEuPathDB" id="FungiDB:PPTG_03031"/>
<dbReference type="AlphaFoldDB" id="W2R3S9"/>